<sequence>MPVGVSGNRFCVLGGGNQRVVVRMGGSIAAAVVVVAILWSFVWLVRAIESDSCPPNAEDDSSALASCIFQTTVDKKMYRFDLAAQIQGFPHGIRSEDGFYKVSIEACEKQAAATYWFQLCEHMKFNHDPPICLGCETCGGLNHCGETCSALQSVSYPGYSVCTTLGYPKTTSFSLIEPQKPEQGVRVKMLTCNGPNGNCSLAVSVYCNQNGIEVPTNVQNVSWCDFETSMTHPVGCPIVTTIGRGSWGWFGTIFIMFICGFFLYMAIGITYRITILRVSGFEAIPHLDFWQGLPLRIKNFFEYIYGQCMELYQQHTQELYMRVNG</sequence>
<organism evidence="7 8">
    <name type="scientific">Sphagnum troendelagicum</name>
    <dbReference type="NCBI Taxonomy" id="128251"/>
    <lineage>
        <taxon>Eukaryota</taxon>
        <taxon>Viridiplantae</taxon>
        <taxon>Streptophyta</taxon>
        <taxon>Embryophyta</taxon>
        <taxon>Bryophyta</taxon>
        <taxon>Sphagnophytina</taxon>
        <taxon>Sphagnopsida</taxon>
        <taxon>Sphagnales</taxon>
        <taxon>Sphagnaceae</taxon>
        <taxon>Sphagnum</taxon>
    </lineage>
</organism>
<evidence type="ECO:0000256" key="2">
    <source>
        <dbReference type="ARBA" id="ARBA00022692"/>
    </source>
</evidence>
<evidence type="ECO:0008006" key="9">
    <source>
        <dbReference type="Google" id="ProtNLM"/>
    </source>
</evidence>
<accession>A0ABP0U3V1</accession>
<protein>
    <recommendedName>
        <fullName evidence="9">Autophagy-related protein 27</fullName>
    </recommendedName>
</protein>
<dbReference type="EMBL" id="OZ019910">
    <property type="protein sequence ID" value="CAK9211741.1"/>
    <property type="molecule type" value="Genomic_DNA"/>
</dbReference>
<evidence type="ECO:0000256" key="5">
    <source>
        <dbReference type="ARBA" id="ARBA00023136"/>
    </source>
</evidence>
<evidence type="ECO:0000313" key="7">
    <source>
        <dbReference type="EMBL" id="CAK9211741.1"/>
    </source>
</evidence>
<feature type="transmembrane region" description="Helical" evidence="6">
    <location>
        <begin position="20"/>
        <end position="45"/>
    </location>
</feature>
<evidence type="ECO:0000256" key="6">
    <source>
        <dbReference type="SAM" id="Phobius"/>
    </source>
</evidence>
<dbReference type="Proteomes" id="UP001497512">
    <property type="component" value="Chromosome 18"/>
</dbReference>
<dbReference type="Pfam" id="PF09451">
    <property type="entry name" value="ATG27"/>
    <property type="match status" value="1"/>
</dbReference>
<dbReference type="PANTHER" id="PTHR15071">
    <property type="entry name" value="MANNOSE-6-PHOSPHATE RECEPTOR FAMILY MEMBER"/>
    <property type="match status" value="1"/>
</dbReference>
<reference evidence="7" key="1">
    <citation type="submission" date="2024-02" db="EMBL/GenBank/DDBJ databases">
        <authorList>
            <consortium name="ELIXIR-Norway"/>
            <consortium name="Elixir Norway"/>
        </authorList>
    </citation>
    <scope>NUCLEOTIDE SEQUENCE</scope>
</reference>
<dbReference type="InterPro" id="IPR018939">
    <property type="entry name" value="Autophagy-rel_prot_27"/>
</dbReference>
<keyword evidence="5 6" id="KW-0472">Membrane</keyword>
<evidence type="ECO:0000256" key="1">
    <source>
        <dbReference type="ARBA" id="ARBA00004167"/>
    </source>
</evidence>
<name>A0ABP0U3V1_9BRYO</name>
<feature type="transmembrane region" description="Helical" evidence="6">
    <location>
        <begin position="247"/>
        <end position="267"/>
    </location>
</feature>
<evidence type="ECO:0000256" key="3">
    <source>
        <dbReference type="ARBA" id="ARBA00022729"/>
    </source>
</evidence>
<proteinExistence type="predicted"/>
<keyword evidence="2 6" id="KW-0812">Transmembrane</keyword>
<keyword evidence="8" id="KW-1185">Reference proteome</keyword>
<keyword evidence="4 6" id="KW-1133">Transmembrane helix</keyword>
<comment type="subcellular location">
    <subcellularLocation>
        <location evidence="1">Membrane</location>
        <topology evidence="1">Single-pass membrane protein</topology>
    </subcellularLocation>
</comment>
<keyword evidence="3" id="KW-0732">Signal</keyword>
<dbReference type="PANTHER" id="PTHR15071:SF0">
    <property type="entry name" value="MANNOSE 6-PHOSPHATE RECEPTOR-LIKE PROTEIN 1"/>
    <property type="match status" value="1"/>
</dbReference>
<gene>
    <name evidence="7" type="ORF">CSSPTR1EN2_LOCUS10971</name>
</gene>
<evidence type="ECO:0000256" key="4">
    <source>
        <dbReference type="ARBA" id="ARBA00022989"/>
    </source>
</evidence>
<evidence type="ECO:0000313" key="8">
    <source>
        <dbReference type="Proteomes" id="UP001497512"/>
    </source>
</evidence>